<evidence type="ECO:0000256" key="6">
    <source>
        <dbReference type="ARBA" id="ARBA00023054"/>
    </source>
</evidence>
<keyword evidence="3 10" id="KW-0999">Mitochondrion inner membrane</keyword>
<comment type="function">
    <text evidence="9">Required for the maintenance of the structure of the mitochondrial inner membrane. Involved in mitochondrial morphology. Causes growth arrest when highly overexpressed.</text>
</comment>
<comment type="similarity">
    <text evidence="1 10">Belongs to the SHE9 family.</text>
</comment>
<keyword evidence="8 10" id="KW-0472">Membrane</keyword>
<comment type="caution">
    <text evidence="13">The sequence shown here is derived from an EMBL/GenBank/DDBJ whole genome shotgun (WGS) entry which is preliminary data.</text>
</comment>
<feature type="compositionally biased region" description="Low complexity" evidence="12">
    <location>
        <begin position="408"/>
        <end position="418"/>
    </location>
</feature>
<evidence type="ECO:0000256" key="9">
    <source>
        <dbReference type="ARBA" id="ARBA00024807"/>
    </source>
</evidence>
<evidence type="ECO:0000256" key="12">
    <source>
        <dbReference type="SAM" id="MobiDB-lite"/>
    </source>
</evidence>
<keyword evidence="7 10" id="KW-0496">Mitochondrion</keyword>
<dbReference type="GO" id="GO:0007007">
    <property type="term" value="P:inner mitochondrial membrane organization"/>
    <property type="evidence" value="ECO:0007669"/>
    <property type="project" value="TreeGrafter"/>
</dbReference>
<evidence type="ECO:0000256" key="7">
    <source>
        <dbReference type="ARBA" id="ARBA00023128"/>
    </source>
</evidence>
<feature type="transmembrane region" description="Helical" evidence="10">
    <location>
        <begin position="525"/>
        <end position="548"/>
    </location>
</feature>
<reference evidence="13 14" key="1">
    <citation type="journal article" date="2016" name="Sci. Rep.">
        <title>Draft genome sequencing and secretome analysis of fungal phytopathogen Ascochyta rabiei provides insight into the necrotrophic effector repertoire.</title>
        <authorList>
            <person name="Verma S."/>
            <person name="Gazara R.K."/>
            <person name="Nizam S."/>
            <person name="Parween S."/>
            <person name="Chattopadhyay D."/>
            <person name="Verma P.K."/>
        </authorList>
    </citation>
    <scope>NUCLEOTIDE SEQUENCE [LARGE SCALE GENOMIC DNA]</scope>
    <source>
        <strain evidence="13 14">ArDII</strain>
    </source>
</reference>
<gene>
    <name evidence="13" type="ORF">ST47_g2998</name>
</gene>
<feature type="compositionally biased region" description="Low complexity" evidence="12">
    <location>
        <begin position="95"/>
        <end position="106"/>
    </location>
</feature>
<protein>
    <recommendedName>
        <fullName evidence="10">Sensitive to high expression protein 9, mitochondrial</fullName>
    </recommendedName>
</protein>
<dbReference type="PANTHER" id="PTHR31961:SF3">
    <property type="entry name" value="SENSITIVE TO HIGH EXPRESSION PROTEIN 9, MITOCHONDRIAL"/>
    <property type="match status" value="1"/>
</dbReference>
<keyword evidence="4 10" id="KW-0809">Transit peptide</keyword>
<proteinExistence type="inferred from homology"/>
<keyword evidence="5 10" id="KW-1133">Transmembrane helix</keyword>
<evidence type="ECO:0000256" key="4">
    <source>
        <dbReference type="ARBA" id="ARBA00022946"/>
    </source>
</evidence>
<comment type="subunit">
    <text evidence="10">Homooligomer.</text>
</comment>
<feature type="compositionally biased region" description="Polar residues" evidence="12">
    <location>
        <begin position="121"/>
        <end position="134"/>
    </location>
</feature>
<feature type="compositionally biased region" description="Basic and acidic residues" evidence="12">
    <location>
        <begin position="18"/>
        <end position="93"/>
    </location>
</feature>
<accession>A0A163INH1</accession>
<dbReference type="EMBL" id="JYNV01000119">
    <property type="protein sequence ID" value="KZM25839.1"/>
    <property type="molecule type" value="Genomic_DNA"/>
</dbReference>
<evidence type="ECO:0000256" key="2">
    <source>
        <dbReference type="ARBA" id="ARBA00022692"/>
    </source>
</evidence>
<evidence type="ECO:0000256" key="11">
    <source>
        <dbReference type="SAM" id="Coils"/>
    </source>
</evidence>
<evidence type="ECO:0000256" key="5">
    <source>
        <dbReference type="ARBA" id="ARBA00022989"/>
    </source>
</evidence>
<evidence type="ECO:0000256" key="10">
    <source>
        <dbReference type="RuleBase" id="RU364128"/>
    </source>
</evidence>
<dbReference type="Pfam" id="PF05546">
    <property type="entry name" value="She9_MDM33"/>
    <property type="match status" value="1"/>
</dbReference>
<evidence type="ECO:0000256" key="1">
    <source>
        <dbReference type="ARBA" id="ARBA00007472"/>
    </source>
</evidence>
<dbReference type="AlphaFoldDB" id="A0A163INH1"/>
<evidence type="ECO:0000313" key="14">
    <source>
        <dbReference type="Proteomes" id="UP000076837"/>
    </source>
</evidence>
<comment type="subcellular location">
    <subcellularLocation>
        <location evidence="10">Mitochondrion inner membrane</location>
        <topology evidence="10">Multi-pass membrane protein</topology>
    </subcellularLocation>
</comment>
<dbReference type="GO" id="GO:0005743">
    <property type="term" value="C:mitochondrial inner membrane"/>
    <property type="evidence" value="ECO:0007669"/>
    <property type="project" value="UniProtKB-SubCell"/>
</dbReference>
<name>A0A163INH1_DIDRA</name>
<keyword evidence="14" id="KW-1185">Reference proteome</keyword>
<dbReference type="InterPro" id="IPR008839">
    <property type="entry name" value="MDM33_fungi"/>
</dbReference>
<feature type="region of interest" description="Disordered" evidence="12">
    <location>
        <begin position="1"/>
        <end position="139"/>
    </location>
</feature>
<keyword evidence="2 10" id="KW-0812">Transmembrane</keyword>
<sequence length="551" mass="61485">MPPPPNEQKPKPAQPADRTPEQLIERQERLRREWEEQQRKREEEALRKKQQEEEARRKREEEEALRKKKEAEASQKRQEAEAARKRQEDDALRKAQQSSPPRSAQSGAFRPEPLPERPSPVETQKPVQSETLATANKDDVIDNVKRVPDEHLPSHQERQRSNFEKRFSAFMDELLPKIAIVTQKVNTYTGTDYSGVEALRREIQEQEKLVKARRVAIDTTKEALDAALEQQAASQKEVVALLERKHSWSSSDLERYMSLIRSEHINDKAVREAKDAVEAAENALEEARSYLEKRERAQYHEEQIWSDTIRRNSTWVTFGLMGVNIFLLLLSLLILEPWRRRRMVREIKGALEAQQVAAETTPVPALATAYVAANPVTEVPAAIKAAAAPTTAVPEVAIVEAVEPTSTPAQSVSSVGVESDVDESPTAGTEEPTHITDEDGTKIGNIVEEVVEPVVNPAVPGAAPLLTEDIKASPQDTINIEEEVREPTSTSEKVWAKLGLYKSKAAVIAEDIVSDRPISMRRVDFTAAVLQGAAAGAVIAAATIAMLLRPN</sequence>
<feature type="transmembrane region" description="Helical" evidence="10">
    <location>
        <begin position="315"/>
        <end position="335"/>
    </location>
</feature>
<evidence type="ECO:0000256" key="8">
    <source>
        <dbReference type="ARBA" id="ARBA00023136"/>
    </source>
</evidence>
<keyword evidence="6 11" id="KW-0175">Coiled coil</keyword>
<evidence type="ECO:0000313" key="13">
    <source>
        <dbReference type="EMBL" id="KZM25839.1"/>
    </source>
</evidence>
<dbReference type="PANTHER" id="PTHR31961">
    <property type="entry name" value="SENSITIVE TO HIGH EXPRESSION PROTEIN 9, MITOCHONDRIAL"/>
    <property type="match status" value="1"/>
</dbReference>
<feature type="region of interest" description="Disordered" evidence="12">
    <location>
        <begin position="408"/>
        <end position="439"/>
    </location>
</feature>
<dbReference type="Proteomes" id="UP000076837">
    <property type="component" value="Unassembled WGS sequence"/>
</dbReference>
<organism evidence="13 14">
    <name type="scientific">Didymella rabiei</name>
    <name type="common">Chickpea ascochyta blight fungus</name>
    <name type="synonym">Mycosphaerella rabiei</name>
    <dbReference type="NCBI Taxonomy" id="5454"/>
    <lineage>
        <taxon>Eukaryota</taxon>
        <taxon>Fungi</taxon>
        <taxon>Dikarya</taxon>
        <taxon>Ascomycota</taxon>
        <taxon>Pezizomycotina</taxon>
        <taxon>Dothideomycetes</taxon>
        <taxon>Pleosporomycetidae</taxon>
        <taxon>Pleosporales</taxon>
        <taxon>Pleosporineae</taxon>
        <taxon>Didymellaceae</taxon>
        <taxon>Ascochyta</taxon>
    </lineage>
</organism>
<feature type="coiled-coil region" evidence="11">
    <location>
        <begin position="266"/>
        <end position="297"/>
    </location>
</feature>
<evidence type="ECO:0000256" key="3">
    <source>
        <dbReference type="ARBA" id="ARBA00022792"/>
    </source>
</evidence>